<reference evidence="3 4" key="1">
    <citation type="submission" date="2014-06" db="EMBL/GenBank/DDBJ databases">
        <title>Draft genome sequence of Bacillus manliponensis JCM 15802 (MCCC 1A00708).</title>
        <authorList>
            <person name="Lai Q."/>
            <person name="Liu Y."/>
            <person name="Shao Z."/>
        </authorList>
    </citation>
    <scope>NUCLEOTIDE SEQUENCE [LARGE SCALE GENOMIC DNA]</scope>
    <source>
        <strain evidence="3 4">JCM 15802</strain>
    </source>
</reference>
<comment type="caution">
    <text evidence="3">The sequence shown here is derived from an EMBL/GenBank/DDBJ whole genome shotgun (WGS) entry which is preliminary data.</text>
</comment>
<sequence length="244" mass="26787">MKMTVVGFWGGFPEAGEATSGYLFEHDGFRLLVDCGSGVLAQVQKYISMSDLDAVIVSHYHHDHIADVGVLQYARLITSMTKGELPQLPIYGHTFDEAAFASLTHEPYTKGIAYNPEEELQIGPFSISFLKTIHPVTCFAMRITAGGKTVVYTADSSYMAEFIPFTEKSDLFICECNMYANQDGSKAGHMNSTEAGEIANAAHVGELLLTHLPHVGNQKDLVEEAKQIFNGRVTLAHSGYVWES</sequence>
<name>A0A073KCW3_9BACI</name>
<keyword evidence="4" id="KW-1185">Reference proteome</keyword>
<dbReference type="GO" id="GO:0042781">
    <property type="term" value="F:3'-tRNA processing endoribonuclease activity"/>
    <property type="evidence" value="ECO:0007669"/>
    <property type="project" value="TreeGrafter"/>
</dbReference>
<dbReference type="PANTHER" id="PTHR46018">
    <property type="entry name" value="ZINC PHOSPHODIESTERASE ELAC PROTEIN 1"/>
    <property type="match status" value="1"/>
</dbReference>
<dbReference type="SUPFAM" id="SSF56281">
    <property type="entry name" value="Metallo-hydrolase/oxidoreductase"/>
    <property type="match status" value="1"/>
</dbReference>
<dbReference type="PANTHER" id="PTHR46018:SF4">
    <property type="entry name" value="METALLO-HYDROLASE YHFI-RELATED"/>
    <property type="match status" value="1"/>
</dbReference>
<dbReference type="InterPro" id="IPR036866">
    <property type="entry name" value="RibonucZ/Hydroxyglut_hydro"/>
</dbReference>
<dbReference type="SMART" id="SM00849">
    <property type="entry name" value="Lactamase_B"/>
    <property type="match status" value="1"/>
</dbReference>
<gene>
    <name evidence="3" type="ORF">BAMA_17010</name>
</gene>
<dbReference type="CDD" id="cd07716">
    <property type="entry name" value="RNaseZ_short-form-like_MBL-fold"/>
    <property type="match status" value="1"/>
</dbReference>
<dbReference type="InterPro" id="IPR001279">
    <property type="entry name" value="Metallo-B-lactamas"/>
</dbReference>
<dbReference type="OrthoDB" id="9794898at2"/>
<evidence type="ECO:0000256" key="1">
    <source>
        <dbReference type="ARBA" id="ARBA00022833"/>
    </source>
</evidence>
<dbReference type="Pfam" id="PF12706">
    <property type="entry name" value="Lactamase_B_2"/>
    <property type="match status" value="1"/>
</dbReference>
<evidence type="ECO:0000313" key="3">
    <source>
        <dbReference type="EMBL" id="KEK20148.1"/>
    </source>
</evidence>
<accession>A0A073KCW3</accession>
<dbReference type="eggNOG" id="COG1234">
    <property type="taxonomic scope" value="Bacteria"/>
</dbReference>
<protein>
    <recommendedName>
        <fullName evidence="2">Metallo-beta-lactamase domain-containing protein</fullName>
    </recommendedName>
</protein>
<dbReference type="AlphaFoldDB" id="A0A073KCW3"/>
<dbReference type="Gene3D" id="3.60.15.10">
    <property type="entry name" value="Ribonuclease Z/Hydroxyacylglutathione hydrolase-like"/>
    <property type="match status" value="1"/>
</dbReference>
<dbReference type="Proteomes" id="UP000027822">
    <property type="component" value="Unassembled WGS sequence"/>
</dbReference>
<dbReference type="EMBL" id="JOTN01000004">
    <property type="protein sequence ID" value="KEK20148.1"/>
    <property type="molecule type" value="Genomic_DNA"/>
</dbReference>
<dbReference type="STRING" id="574376.BAMA_17010"/>
<keyword evidence="1" id="KW-0862">Zinc</keyword>
<proteinExistence type="predicted"/>
<evidence type="ECO:0000259" key="2">
    <source>
        <dbReference type="SMART" id="SM00849"/>
    </source>
</evidence>
<evidence type="ECO:0000313" key="4">
    <source>
        <dbReference type="Proteomes" id="UP000027822"/>
    </source>
</evidence>
<feature type="domain" description="Metallo-beta-lactamase" evidence="2">
    <location>
        <begin position="18"/>
        <end position="211"/>
    </location>
</feature>
<dbReference type="RefSeq" id="WP_034637389.1">
    <property type="nucleotide sequence ID" value="NZ_CBCSJC010000003.1"/>
</dbReference>
<organism evidence="3 4">
    <name type="scientific">Bacillus manliponensis</name>
    <dbReference type="NCBI Taxonomy" id="574376"/>
    <lineage>
        <taxon>Bacteria</taxon>
        <taxon>Bacillati</taxon>
        <taxon>Bacillota</taxon>
        <taxon>Bacilli</taxon>
        <taxon>Bacillales</taxon>
        <taxon>Bacillaceae</taxon>
        <taxon>Bacillus</taxon>
        <taxon>Bacillus cereus group</taxon>
    </lineage>
</organism>